<reference evidence="1" key="1">
    <citation type="submission" date="2013-12" db="EMBL/GenBank/DDBJ databases">
        <title>The Genome Sequence of Aphanomyces astaci APO3.</title>
        <authorList>
            <consortium name="The Broad Institute Genomics Platform"/>
            <person name="Russ C."/>
            <person name="Tyler B."/>
            <person name="van West P."/>
            <person name="Dieguez-Uribeondo J."/>
            <person name="Young S.K."/>
            <person name="Zeng Q."/>
            <person name="Gargeya S."/>
            <person name="Fitzgerald M."/>
            <person name="Abouelleil A."/>
            <person name="Alvarado L."/>
            <person name="Chapman S.B."/>
            <person name="Gainer-Dewar J."/>
            <person name="Goldberg J."/>
            <person name="Griggs A."/>
            <person name="Gujja S."/>
            <person name="Hansen M."/>
            <person name="Howarth C."/>
            <person name="Imamovic A."/>
            <person name="Ireland A."/>
            <person name="Larimer J."/>
            <person name="McCowan C."/>
            <person name="Murphy C."/>
            <person name="Pearson M."/>
            <person name="Poon T.W."/>
            <person name="Priest M."/>
            <person name="Roberts A."/>
            <person name="Saif S."/>
            <person name="Shea T."/>
            <person name="Sykes S."/>
            <person name="Wortman J."/>
            <person name="Nusbaum C."/>
            <person name="Birren B."/>
        </authorList>
    </citation>
    <scope>NUCLEOTIDE SEQUENCE [LARGE SCALE GENOMIC DNA]</scope>
    <source>
        <strain evidence="1">APO3</strain>
    </source>
</reference>
<accession>W4H3G5</accession>
<dbReference type="OrthoDB" id="68698at2759"/>
<dbReference type="EMBL" id="KI913117">
    <property type="protein sequence ID" value="ETV85804.1"/>
    <property type="molecule type" value="Genomic_DNA"/>
</dbReference>
<dbReference type="GeneID" id="20804369"/>
<dbReference type="VEuPathDB" id="FungiDB:H257_02373"/>
<name>W4H3G5_APHAT</name>
<sequence>MFLPFRNISTKQSVAAMGLCVGLAYLSKYLDRLIEQDAAVASKTKGTVAWSSFEK</sequence>
<protein>
    <submittedName>
        <fullName evidence="1">Uncharacterized protein</fullName>
    </submittedName>
</protein>
<dbReference type="AlphaFoldDB" id="W4H3G5"/>
<gene>
    <name evidence="1" type="ORF">H257_02373</name>
</gene>
<dbReference type="RefSeq" id="XP_009824276.1">
    <property type="nucleotide sequence ID" value="XM_009825974.1"/>
</dbReference>
<proteinExistence type="predicted"/>
<evidence type="ECO:0000313" key="1">
    <source>
        <dbReference type="EMBL" id="ETV85804.1"/>
    </source>
</evidence>
<organism evidence="1">
    <name type="scientific">Aphanomyces astaci</name>
    <name type="common">Crayfish plague agent</name>
    <dbReference type="NCBI Taxonomy" id="112090"/>
    <lineage>
        <taxon>Eukaryota</taxon>
        <taxon>Sar</taxon>
        <taxon>Stramenopiles</taxon>
        <taxon>Oomycota</taxon>
        <taxon>Saprolegniomycetes</taxon>
        <taxon>Saprolegniales</taxon>
        <taxon>Verrucalvaceae</taxon>
        <taxon>Aphanomyces</taxon>
    </lineage>
</organism>